<proteinExistence type="predicted"/>
<feature type="compositionally biased region" description="Polar residues" evidence="1">
    <location>
        <begin position="86"/>
        <end position="95"/>
    </location>
</feature>
<dbReference type="AlphaFoldDB" id="X1PB49"/>
<sequence length="105" mass="12050">IYNIFAFSLHDKKLYQITNVLGGAFQPAISHDGKQLAFISYHATGYELHLMKMDPNTDSNQWTEVEIECVEPPIMAVAAQQFNKDLNTSSNSKNNYPIHPHTRWR</sequence>
<dbReference type="InterPro" id="IPR011042">
    <property type="entry name" value="6-blade_b-propeller_TolB-like"/>
</dbReference>
<dbReference type="EMBL" id="BARV01039049">
    <property type="protein sequence ID" value="GAI53527.1"/>
    <property type="molecule type" value="Genomic_DNA"/>
</dbReference>
<dbReference type="SUPFAM" id="SSF82171">
    <property type="entry name" value="DPP6 N-terminal domain-like"/>
    <property type="match status" value="1"/>
</dbReference>
<comment type="caution">
    <text evidence="2">The sequence shown here is derived from an EMBL/GenBank/DDBJ whole genome shotgun (WGS) entry which is preliminary data.</text>
</comment>
<gene>
    <name evidence="2" type="ORF">S06H3_59967</name>
</gene>
<protein>
    <recommendedName>
        <fullName evidence="3">Dipeptidylpeptidase IV N-terminal domain-containing protein</fullName>
    </recommendedName>
</protein>
<evidence type="ECO:0000256" key="1">
    <source>
        <dbReference type="SAM" id="MobiDB-lite"/>
    </source>
</evidence>
<organism evidence="2">
    <name type="scientific">marine sediment metagenome</name>
    <dbReference type="NCBI Taxonomy" id="412755"/>
    <lineage>
        <taxon>unclassified sequences</taxon>
        <taxon>metagenomes</taxon>
        <taxon>ecological metagenomes</taxon>
    </lineage>
</organism>
<name>X1PB49_9ZZZZ</name>
<accession>X1PB49</accession>
<feature type="region of interest" description="Disordered" evidence="1">
    <location>
        <begin position="86"/>
        <end position="105"/>
    </location>
</feature>
<reference evidence="2" key="1">
    <citation type="journal article" date="2014" name="Front. Microbiol.">
        <title>High frequency of phylogenetically diverse reductive dehalogenase-homologous genes in deep subseafloor sedimentary metagenomes.</title>
        <authorList>
            <person name="Kawai M."/>
            <person name="Futagami T."/>
            <person name="Toyoda A."/>
            <person name="Takaki Y."/>
            <person name="Nishi S."/>
            <person name="Hori S."/>
            <person name="Arai W."/>
            <person name="Tsubouchi T."/>
            <person name="Morono Y."/>
            <person name="Uchiyama I."/>
            <person name="Ito T."/>
            <person name="Fujiyama A."/>
            <person name="Inagaki F."/>
            <person name="Takami H."/>
        </authorList>
    </citation>
    <scope>NUCLEOTIDE SEQUENCE</scope>
    <source>
        <strain evidence="2">Expedition CK06-06</strain>
    </source>
</reference>
<evidence type="ECO:0008006" key="3">
    <source>
        <dbReference type="Google" id="ProtNLM"/>
    </source>
</evidence>
<dbReference type="Gene3D" id="2.120.10.30">
    <property type="entry name" value="TolB, C-terminal domain"/>
    <property type="match status" value="1"/>
</dbReference>
<evidence type="ECO:0000313" key="2">
    <source>
        <dbReference type="EMBL" id="GAI53527.1"/>
    </source>
</evidence>
<feature type="non-terminal residue" evidence="2">
    <location>
        <position position="1"/>
    </location>
</feature>